<dbReference type="InterPro" id="IPR011990">
    <property type="entry name" value="TPR-like_helical_dom_sf"/>
</dbReference>
<proteinExistence type="predicted"/>
<dbReference type="STRING" id="1088818.A0A2I0ALD5"/>
<evidence type="ECO:0000313" key="3">
    <source>
        <dbReference type="Proteomes" id="UP000236161"/>
    </source>
</evidence>
<gene>
    <name evidence="2" type="ORF">AXF42_Ash014857</name>
</gene>
<keyword evidence="3" id="KW-1185">Reference proteome</keyword>
<sequence>MYISLRTPFIYFIYAKVRGARSSVRLFLLLYRHCRGRKAQQRLIKMQSACKNFLLSSPSSASLTSLPLDPSSHKLFSGKPFLSRRFPPKPFLSIRSSQKLSHSVPKLLNVNPLSSFLAAAAAAAALLFARFHSPPRALAAEASNPPPAAATESLSSDQELTEEQRERALEESLESNPDDVRSLRALMELKVKASKFQDAIAIVDRIIELDPSEKDLPLLKAHIQTYSGDTESARLGFEEILAQDPLLVEGYHGLVMTQREVEGELGEILKRVESAMETCKKQKRNEDVRDFKLLIAQIKVIETKYEEALKIYKELVKEEPRDFRPYLCQGIIYTLLRNQKEAEKQFEKYRRLVPRRHPYAQYFDDSMLAMKVFGQMHENRREESLKV</sequence>
<accession>A0A2I0ALD5</accession>
<dbReference type="EMBL" id="KZ451973">
    <property type="protein sequence ID" value="PKA56354.1"/>
    <property type="molecule type" value="Genomic_DNA"/>
</dbReference>
<dbReference type="PANTHER" id="PTHR26312:SF67">
    <property type="entry name" value="PROTEIN SLOW GREEN 1, CHLOROPLASTIC"/>
    <property type="match status" value="1"/>
</dbReference>
<reference evidence="2 3" key="1">
    <citation type="journal article" date="2017" name="Nature">
        <title>The Apostasia genome and the evolution of orchids.</title>
        <authorList>
            <person name="Zhang G.Q."/>
            <person name="Liu K.W."/>
            <person name="Li Z."/>
            <person name="Lohaus R."/>
            <person name="Hsiao Y.Y."/>
            <person name="Niu S.C."/>
            <person name="Wang J.Y."/>
            <person name="Lin Y.C."/>
            <person name="Xu Q."/>
            <person name="Chen L.J."/>
            <person name="Yoshida K."/>
            <person name="Fujiwara S."/>
            <person name="Wang Z.W."/>
            <person name="Zhang Y.Q."/>
            <person name="Mitsuda N."/>
            <person name="Wang M."/>
            <person name="Liu G.H."/>
            <person name="Pecoraro L."/>
            <person name="Huang H.X."/>
            <person name="Xiao X.J."/>
            <person name="Lin M."/>
            <person name="Wu X.Y."/>
            <person name="Wu W.L."/>
            <person name="Chen Y.Y."/>
            <person name="Chang S.B."/>
            <person name="Sakamoto S."/>
            <person name="Ohme-Takagi M."/>
            <person name="Yagi M."/>
            <person name="Zeng S.J."/>
            <person name="Shen C.Y."/>
            <person name="Yeh C.M."/>
            <person name="Luo Y.B."/>
            <person name="Tsai W.C."/>
            <person name="Van de Peer Y."/>
            <person name="Liu Z.J."/>
        </authorList>
    </citation>
    <scope>NUCLEOTIDE SEQUENCE [LARGE SCALE GENOMIC DNA]</scope>
    <source>
        <strain evidence="3">cv. Shenzhen</strain>
        <tissue evidence="2">Stem</tissue>
    </source>
</reference>
<dbReference type="OrthoDB" id="66906at2759"/>
<feature type="region of interest" description="Disordered" evidence="1">
    <location>
        <begin position="138"/>
        <end position="176"/>
    </location>
</feature>
<dbReference type="Proteomes" id="UP000236161">
    <property type="component" value="Unassembled WGS sequence"/>
</dbReference>
<evidence type="ECO:0000313" key="2">
    <source>
        <dbReference type="EMBL" id="PKA56354.1"/>
    </source>
</evidence>
<dbReference type="AlphaFoldDB" id="A0A2I0ALD5"/>
<evidence type="ECO:0000256" key="1">
    <source>
        <dbReference type="SAM" id="MobiDB-lite"/>
    </source>
</evidence>
<protein>
    <submittedName>
        <fullName evidence="2">Uncharacterized protein</fullName>
    </submittedName>
</protein>
<organism evidence="2 3">
    <name type="scientific">Apostasia shenzhenica</name>
    <dbReference type="NCBI Taxonomy" id="1088818"/>
    <lineage>
        <taxon>Eukaryota</taxon>
        <taxon>Viridiplantae</taxon>
        <taxon>Streptophyta</taxon>
        <taxon>Embryophyta</taxon>
        <taxon>Tracheophyta</taxon>
        <taxon>Spermatophyta</taxon>
        <taxon>Magnoliopsida</taxon>
        <taxon>Liliopsida</taxon>
        <taxon>Asparagales</taxon>
        <taxon>Orchidaceae</taxon>
        <taxon>Apostasioideae</taxon>
        <taxon>Apostasia</taxon>
    </lineage>
</organism>
<name>A0A2I0ALD5_9ASPA</name>
<dbReference type="Gene3D" id="1.25.40.10">
    <property type="entry name" value="Tetratricopeptide repeat domain"/>
    <property type="match status" value="1"/>
</dbReference>
<dbReference type="GO" id="GO:0009535">
    <property type="term" value="C:chloroplast thylakoid membrane"/>
    <property type="evidence" value="ECO:0007669"/>
    <property type="project" value="TreeGrafter"/>
</dbReference>
<dbReference type="SUPFAM" id="SSF48452">
    <property type="entry name" value="TPR-like"/>
    <property type="match status" value="1"/>
</dbReference>
<dbReference type="PANTHER" id="PTHR26312">
    <property type="entry name" value="TETRATRICOPEPTIDE REPEAT PROTEIN 5"/>
    <property type="match status" value="1"/>
</dbReference>